<protein>
    <submittedName>
        <fullName evidence="1">Uncharacterized protein</fullName>
    </submittedName>
</protein>
<dbReference type="EMBL" id="QJKJ01000238">
    <property type="protein sequence ID" value="RDY13651.1"/>
    <property type="molecule type" value="Genomic_DNA"/>
</dbReference>
<evidence type="ECO:0000313" key="1">
    <source>
        <dbReference type="EMBL" id="RDY13651.1"/>
    </source>
</evidence>
<sequence length="140" mass="15570">MIDVASGEALMDKTLAAARHLISNMAGNTQQFGVRGGGSTSRVVSEVSTFDSQRLENQLTELTSLVRRLIVGQHQQAMQRVCGICALVEHPTDMCLALQDTKCIGELEGELQYGRQSYPNLQFDNQQFRRQPYQLNPNQA</sequence>
<dbReference type="AlphaFoldDB" id="A0A371IF17"/>
<gene>
    <name evidence="1" type="ORF">CR513_01411</name>
</gene>
<comment type="caution">
    <text evidence="1">The sequence shown here is derived from an EMBL/GenBank/DDBJ whole genome shotgun (WGS) entry which is preliminary data.</text>
</comment>
<reference evidence="1" key="1">
    <citation type="submission" date="2018-05" db="EMBL/GenBank/DDBJ databases">
        <title>Draft genome of Mucuna pruriens seed.</title>
        <authorList>
            <person name="Nnadi N.E."/>
            <person name="Vos R."/>
            <person name="Hasami M.H."/>
            <person name="Devisetty U.K."/>
            <person name="Aguiy J.C."/>
        </authorList>
    </citation>
    <scope>NUCLEOTIDE SEQUENCE [LARGE SCALE GENOMIC DNA]</scope>
    <source>
        <strain evidence="1">JCA_2017</strain>
    </source>
</reference>
<feature type="non-terminal residue" evidence="1">
    <location>
        <position position="1"/>
    </location>
</feature>
<dbReference type="Proteomes" id="UP000257109">
    <property type="component" value="Unassembled WGS sequence"/>
</dbReference>
<evidence type="ECO:0000313" key="2">
    <source>
        <dbReference type="Proteomes" id="UP000257109"/>
    </source>
</evidence>
<dbReference type="OrthoDB" id="999762at2759"/>
<keyword evidence="2" id="KW-1185">Reference proteome</keyword>
<name>A0A371IF17_MUCPR</name>
<accession>A0A371IF17</accession>
<organism evidence="1 2">
    <name type="scientific">Mucuna pruriens</name>
    <name type="common">Velvet bean</name>
    <name type="synonym">Dolichos pruriens</name>
    <dbReference type="NCBI Taxonomy" id="157652"/>
    <lineage>
        <taxon>Eukaryota</taxon>
        <taxon>Viridiplantae</taxon>
        <taxon>Streptophyta</taxon>
        <taxon>Embryophyta</taxon>
        <taxon>Tracheophyta</taxon>
        <taxon>Spermatophyta</taxon>
        <taxon>Magnoliopsida</taxon>
        <taxon>eudicotyledons</taxon>
        <taxon>Gunneridae</taxon>
        <taxon>Pentapetalae</taxon>
        <taxon>rosids</taxon>
        <taxon>fabids</taxon>
        <taxon>Fabales</taxon>
        <taxon>Fabaceae</taxon>
        <taxon>Papilionoideae</taxon>
        <taxon>50 kb inversion clade</taxon>
        <taxon>NPAAA clade</taxon>
        <taxon>indigoferoid/millettioid clade</taxon>
        <taxon>Phaseoleae</taxon>
        <taxon>Mucuna</taxon>
    </lineage>
</organism>
<proteinExistence type="predicted"/>